<name>A0A4Y1MRP0_9PROT</name>
<keyword evidence="1" id="KW-0732">Signal</keyword>
<dbReference type="RefSeq" id="WP_323874270.1">
    <property type="nucleotide sequence ID" value="NZ_CP025191.1"/>
</dbReference>
<feature type="chain" id="PRO_5021318110" description="SH3b domain-containing protein" evidence="1">
    <location>
        <begin position="20"/>
        <end position="124"/>
    </location>
</feature>
<sequence>MRFMVAVTACLALAGPAEAQQRLSDVDNSPGLRCWGIRGGPSAQVYVFAGPDTITEKLSHVSSWVAVTGPVRNGFLPTETTNGPRGWVTEESVERDRWLNMNCAARRNECGRISFAHGLAPSSR</sequence>
<feature type="signal peptide" evidence="1">
    <location>
        <begin position="1"/>
        <end position="19"/>
    </location>
</feature>
<reference evidence="2" key="1">
    <citation type="submission" date="2017-12" db="EMBL/GenBank/DDBJ databases">
        <authorList>
            <person name="Martens C."/>
            <person name="Dahlstrom E."/>
            <person name="Barbian K."/>
            <person name="Sykora L."/>
            <person name="Ricklefs S."/>
            <person name="Bruno D."/>
            <person name="Anzick I."/>
            <person name="Myles I."/>
            <person name="Datta S.K."/>
        </authorList>
    </citation>
    <scope>NUCLEOTIDE SEQUENCE</scope>
    <source>
        <strain evidence="2">AD2</strain>
        <plasmid evidence="2">p2-AD2</plasmid>
    </source>
</reference>
<dbReference type="EMBL" id="CP025187">
    <property type="protein sequence ID" value="AWV20293.1"/>
    <property type="molecule type" value="Genomic_DNA"/>
</dbReference>
<proteinExistence type="predicted"/>
<organism evidence="2">
    <name type="scientific">Roseomonas mucosa</name>
    <dbReference type="NCBI Taxonomy" id="207340"/>
    <lineage>
        <taxon>Bacteria</taxon>
        <taxon>Pseudomonadati</taxon>
        <taxon>Pseudomonadota</taxon>
        <taxon>Alphaproteobacteria</taxon>
        <taxon>Acetobacterales</taxon>
        <taxon>Roseomonadaceae</taxon>
        <taxon>Roseomonas</taxon>
    </lineage>
</organism>
<gene>
    <name evidence="2" type="ORF">RADP37_04566</name>
</gene>
<protein>
    <recommendedName>
        <fullName evidence="3">SH3b domain-containing protein</fullName>
    </recommendedName>
</protein>
<evidence type="ECO:0008006" key="3">
    <source>
        <dbReference type="Google" id="ProtNLM"/>
    </source>
</evidence>
<geneLocation type="plasmid" evidence="2">
    <name>p2-AD2</name>
</geneLocation>
<evidence type="ECO:0000313" key="2">
    <source>
        <dbReference type="EMBL" id="AWV20293.1"/>
    </source>
</evidence>
<dbReference type="AlphaFoldDB" id="A0A4Y1MRP0"/>
<evidence type="ECO:0000256" key="1">
    <source>
        <dbReference type="SAM" id="SignalP"/>
    </source>
</evidence>
<accession>A0A4Y1MRP0</accession>
<keyword evidence="2" id="KW-0614">Plasmid</keyword>